<feature type="chain" id="PRO_5043360359" evidence="5">
    <location>
        <begin position="23"/>
        <end position="868"/>
    </location>
</feature>
<protein>
    <submittedName>
        <fullName evidence="7">MORC family CW-type Zinc finger protein 4</fullName>
    </submittedName>
</protein>
<feature type="compositionally biased region" description="Polar residues" evidence="4">
    <location>
        <begin position="660"/>
        <end position="669"/>
    </location>
</feature>
<dbReference type="Gene3D" id="3.30.40.100">
    <property type="match status" value="1"/>
</dbReference>
<feature type="compositionally biased region" description="Polar residues" evidence="4">
    <location>
        <begin position="558"/>
        <end position="575"/>
    </location>
</feature>
<feature type="compositionally biased region" description="Basic and acidic residues" evidence="4">
    <location>
        <begin position="291"/>
        <end position="300"/>
    </location>
</feature>
<feature type="compositionally biased region" description="Basic and acidic residues" evidence="4">
    <location>
        <begin position="211"/>
        <end position="226"/>
    </location>
</feature>
<feature type="compositionally biased region" description="Basic and acidic residues" evidence="4">
    <location>
        <begin position="670"/>
        <end position="718"/>
    </location>
</feature>
<keyword evidence="5" id="KW-0732">Signal</keyword>
<accession>A0AAV4BCS8</accession>
<keyword evidence="1" id="KW-0479">Metal-binding</keyword>
<feature type="compositionally biased region" description="Polar residues" evidence="4">
    <location>
        <begin position="482"/>
        <end position="503"/>
    </location>
</feature>
<proteinExistence type="predicted"/>
<keyword evidence="3" id="KW-0862">Zinc</keyword>
<feature type="compositionally biased region" description="Low complexity" evidence="4">
    <location>
        <begin position="115"/>
        <end position="126"/>
    </location>
</feature>
<feature type="compositionally biased region" description="Basic and acidic residues" evidence="4">
    <location>
        <begin position="632"/>
        <end position="643"/>
    </location>
</feature>
<reference evidence="7 8" key="1">
    <citation type="journal article" date="2021" name="Elife">
        <title>Chloroplast acquisition without the gene transfer in kleptoplastic sea slugs, Plakobranchus ocellatus.</title>
        <authorList>
            <person name="Maeda T."/>
            <person name="Takahashi S."/>
            <person name="Yoshida T."/>
            <person name="Shimamura S."/>
            <person name="Takaki Y."/>
            <person name="Nagai Y."/>
            <person name="Toyoda A."/>
            <person name="Suzuki Y."/>
            <person name="Arimoto A."/>
            <person name="Ishii H."/>
            <person name="Satoh N."/>
            <person name="Nishiyama T."/>
            <person name="Hasebe M."/>
            <person name="Maruyama T."/>
            <person name="Minagawa J."/>
            <person name="Obokata J."/>
            <person name="Shigenobu S."/>
        </authorList>
    </citation>
    <scope>NUCLEOTIDE SEQUENCE [LARGE SCALE GENOMIC DNA]</scope>
</reference>
<dbReference type="InterPro" id="IPR042778">
    <property type="entry name" value="ZCWPW1/ZCWPW2"/>
</dbReference>
<feature type="signal peptide" evidence="5">
    <location>
        <begin position="1"/>
        <end position="22"/>
    </location>
</feature>
<evidence type="ECO:0000256" key="2">
    <source>
        <dbReference type="ARBA" id="ARBA00022771"/>
    </source>
</evidence>
<feature type="compositionally biased region" description="Polar residues" evidence="4">
    <location>
        <begin position="622"/>
        <end position="631"/>
    </location>
</feature>
<feature type="region of interest" description="Disordered" evidence="4">
    <location>
        <begin position="109"/>
        <end position="139"/>
    </location>
</feature>
<gene>
    <name evidence="7" type="ORF">PoB_004326200</name>
</gene>
<dbReference type="Pfam" id="PF07496">
    <property type="entry name" value="zf-CW"/>
    <property type="match status" value="1"/>
</dbReference>
<evidence type="ECO:0000256" key="1">
    <source>
        <dbReference type="ARBA" id="ARBA00022723"/>
    </source>
</evidence>
<feature type="compositionally biased region" description="Basic and acidic residues" evidence="4">
    <location>
        <begin position="349"/>
        <end position="359"/>
    </location>
</feature>
<evidence type="ECO:0000313" key="7">
    <source>
        <dbReference type="EMBL" id="GFO16757.1"/>
    </source>
</evidence>
<name>A0AAV4BCS8_9GAST</name>
<feature type="compositionally biased region" description="Polar residues" evidence="4">
    <location>
        <begin position="783"/>
        <end position="800"/>
    </location>
</feature>
<feature type="region of interest" description="Disordered" evidence="4">
    <location>
        <begin position="168"/>
        <end position="505"/>
    </location>
</feature>
<feature type="region of interest" description="Disordered" evidence="4">
    <location>
        <begin position="554"/>
        <end position="575"/>
    </location>
</feature>
<sequence>MPVLLLELNNLLILFLSFCVSAGSFLPDWTWAQCDRCLKWRRLPDSVDPDSLPAKWYCRFNPDATHNRCDIPEEPEDEDLAVKPKFTKTFKKKQEETKRQQRMIQLEIERKQNGAASSSRPPASSSLNSEEPLKRKATVESLPTVENKKLCIKTETGEIVAITCNFGDDEDSAKQGQTNTPPNQARTKTKQPAKATPLRVAMPFQTPKVAHSAEKSNESKRAKDKAASSVGNSSTPASAGKSKGQVNSSSNGDIVVVDLTDDDETMTETEIKPDPDTCEPNLAQSGSQDEPDVKPDRASLDLRLQGGGVGKATAGDSSQSEPTRDIEAEGCRGLSPTTESNLEVALAAIKERVDRERLTSEAQPASQEKAHSSRSGSSSTAGDENQSGVISEPLPDAEGTVDPTAVSATANCHSVNQVGSPPDKSAVSDAQSTSEHTAQSHSTSKPSNSGGNSYEPSPSETATVPSHSTPVLGDSTAMPGDTTGTPSDTAAMPSESTALSSDATPLCDDGLNLASDSVEMSDTSHNITDVPINSADSCGDVTSLSSDSTIFHKEKTGLPSTKTGTVPTDNRVNSPATLSDRASVVCDRTFEFGDHNAVSSDNVLPLADEDIATDADSPALRTESSPLTLFSRTERKTATESDKQAGIAETNISERPKKLPSTNDTQKSCTSKDNHHSGKSKKISDMTVDSKRQECHEIKGTDKGTVDTKVSSDTDKSSAKQVTKSPQTSTHEDADSLSDSAAVTSEPDLQQLPIQETNTEGAGDSPSRKADSASKLLVEKQTSDSNMTGSEQDDPISTRTNSDADLVKVLQSRLEKMQKNMYTLLKLLVPDEDIGDIDNVEQIIEDMITIKSQDQESQSQSLPEDSQD</sequence>
<dbReference type="EMBL" id="BLXT01004716">
    <property type="protein sequence ID" value="GFO16757.1"/>
    <property type="molecule type" value="Genomic_DNA"/>
</dbReference>
<feature type="compositionally biased region" description="Basic and acidic residues" evidence="4">
    <location>
        <begin position="766"/>
        <end position="782"/>
    </location>
</feature>
<keyword evidence="8" id="KW-1185">Reference proteome</keyword>
<feature type="region of interest" description="Disordered" evidence="4">
    <location>
        <begin position="614"/>
        <end position="800"/>
    </location>
</feature>
<dbReference type="AlphaFoldDB" id="A0AAV4BCS8"/>
<evidence type="ECO:0000313" key="8">
    <source>
        <dbReference type="Proteomes" id="UP000735302"/>
    </source>
</evidence>
<evidence type="ECO:0000256" key="3">
    <source>
        <dbReference type="ARBA" id="ARBA00022833"/>
    </source>
</evidence>
<feature type="compositionally biased region" description="Polar residues" evidence="4">
    <location>
        <begin position="380"/>
        <end position="389"/>
    </location>
</feature>
<dbReference type="PROSITE" id="PS51050">
    <property type="entry name" value="ZF_CW"/>
    <property type="match status" value="1"/>
</dbReference>
<dbReference type="GO" id="GO:0008270">
    <property type="term" value="F:zinc ion binding"/>
    <property type="evidence" value="ECO:0007669"/>
    <property type="project" value="UniProtKB-KW"/>
</dbReference>
<feature type="compositionally biased region" description="Polar residues" evidence="4">
    <location>
        <begin position="174"/>
        <end position="186"/>
    </location>
</feature>
<dbReference type="Proteomes" id="UP000735302">
    <property type="component" value="Unassembled WGS sequence"/>
</dbReference>
<comment type="caution">
    <text evidence="7">The sequence shown here is derived from an EMBL/GenBank/DDBJ whole genome shotgun (WGS) entry which is preliminary data.</text>
</comment>
<keyword evidence="2" id="KW-0863">Zinc-finger</keyword>
<evidence type="ECO:0000256" key="4">
    <source>
        <dbReference type="SAM" id="MobiDB-lite"/>
    </source>
</evidence>
<feature type="compositionally biased region" description="Polar residues" evidence="4">
    <location>
        <begin position="406"/>
        <end position="419"/>
    </location>
</feature>
<dbReference type="PANTHER" id="PTHR15999">
    <property type="entry name" value="ZINC FINGER CW-TYPE PWWP DOMAIN PROTEIN 1"/>
    <property type="match status" value="1"/>
</dbReference>
<dbReference type="InterPro" id="IPR011124">
    <property type="entry name" value="Znf_CW"/>
</dbReference>
<organism evidence="7 8">
    <name type="scientific">Plakobranchus ocellatus</name>
    <dbReference type="NCBI Taxonomy" id="259542"/>
    <lineage>
        <taxon>Eukaryota</taxon>
        <taxon>Metazoa</taxon>
        <taxon>Spiralia</taxon>
        <taxon>Lophotrochozoa</taxon>
        <taxon>Mollusca</taxon>
        <taxon>Gastropoda</taxon>
        <taxon>Heterobranchia</taxon>
        <taxon>Euthyneura</taxon>
        <taxon>Panpulmonata</taxon>
        <taxon>Sacoglossa</taxon>
        <taxon>Placobranchoidea</taxon>
        <taxon>Plakobranchidae</taxon>
        <taxon>Plakobranchus</taxon>
    </lineage>
</organism>
<feature type="compositionally biased region" description="Polar residues" evidence="4">
    <location>
        <begin position="719"/>
        <end position="729"/>
    </location>
</feature>
<feature type="compositionally biased region" description="Polar residues" evidence="4">
    <location>
        <begin position="428"/>
        <end position="469"/>
    </location>
</feature>
<evidence type="ECO:0000256" key="5">
    <source>
        <dbReference type="SAM" id="SignalP"/>
    </source>
</evidence>
<feature type="domain" description="CW-type" evidence="6">
    <location>
        <begin position="25"/>
        <end position="77"/>
    </location>
</feature>
<evidence type="ECO:0000259" key="6">
    <source>
        <dbReference type="PROSITE" id="PS51050"/>
    </source>
</evidence>
<dbReference type="PANTHER" id="PTHR15999:SF2">
    <property type="entry name" value="ZINC FINGER CW-TYPE PWWP DOMAIN PROTEIN 1"/>
    <property type="match status" value="1"/>
</dbReference>